<dbReference type="AlphaFoldDB" id="A0AAN9JL22"/>
<accession>A0AAN9JL22</accession>
<dbReference type="SUPFAM" id="SSF50965">
    <property type="entry name" value="Galactose oxidase, central domain"/>
    <property type="match status" value="1"/>
</dbReference>
<dbReference type="Proteomes" id="UP001359559">
    <property type="component" value="Unassembled WGS sequence"/>
</dbReference>
<protein>
    <submittedName>
        <fullName evidence="1">Uncharacterized protein</fullName>
    </submittedName>
</protein>
<reference evidence="1 2" key="1">
    <citation type="submission" date="2024-01" db="EMBL/GenBank/DDBJ databases">
        <title>The genomes of 5 underutilized Papilionoideae crops provide insights into root nodulation and disease resistance.</title>
        <authorList>
            <person name="Yuan L."/>
        </authorList>
    </citation>
    <scope>NUCLEOTIDE SEQUENCE [LARGE SCALE GENOMIC DNA]</scope>
    <source>
        <strain evidence="1">LY-2023</strain>
        <tissue evidence="1">Leaf</tissue>
    </source>
</reference>
<evidence type="ECO:0000313" key="1">
    <source>
        <dbReference type="EMBL" id="KAK7300146.1"/>
    </source>
</evidence>
<sequence length="432" mass="48865">METGEASREGKRARVKRSSEKGEIVFVQLGNELVGIDLAKHCLNNSPPPILAVDYRVDHEFPIYTSSFRLDDRVILVGGGFRAESFSGRVYEFIFAAANDNERGEGEGEVVLPGHLVLRPAPSLNRPKPVIAVNLGGTIYVLLYWHGRLPDYLKDCDSSFERYDPISNSWITETSPPRYIELLKETPHWKSCPVRRHFVKDDKLFLYCDDNRIYVFSHLSRNWEIITLSPSDQPYLSAYPLMLYSHCPGIWLSGRSSSEGVSLSIDFPLLDERGPPNRRPRSAVPSASLHKPFATIYSSNGIPQYYQILDEVFSDMYPPGSMMMTYTCPRLLDLGQVGQGNQTRICAVMTGDVQSLVTDDFYTGCPYISSKRNGHLFISMFDVEILQLPTEIPRSPDLPPNSRQLLKVSTVKKLVFRLEKPLSFPPFNAFIL</sequence>
<name>A0AAN9JL22_CLITE</name>
<comment type="caution">
    <text evidence="1">The sequence shown here is derived from an EMBL/GenBank/DDBJ whole genome shotgun (WGS) entry which is preliminary data.</text>
</comment>
<organism evidence="1 2">
    <name type="scientific">Clitoria ternatea</name>
    <name type="common">Butterfly pea</name>
    <dbReference type="NCBI Taxonomy" id="43366"/>
    <lineage>
        <taxon>Eukaryota</taxon>
        <taxon>Viridiplantae</taxon>
        <taxon>Streptophyta</taxon>
        <taxon>Embryophyta</taxon>
        <taxon>Tracheophyta</taxon>
        <taxon>Spermatophyta</taxon>
        <taxon>Magnoliopsida</taxon>
        <taxon>eudicotyledons</taxon>
        <taxon>Gunneridae</taxon>
        <taxon>Pentapetalae</taxon>
        <taxon>rosids</taxon>
        <taxon>fabids</taxon>
        <taxon>Fabales</taxon>
        <taxon>Fabaceae</taxon>
        <taxon>Papilionoideae</taxon>
        <taxon>50 kb inversion clade</taxon>
        <taxon>NPAAA clade</taxon>
        <taxon>indigoferoid/millettioid clade</taxon>
        <taxon>Phaseoleae</taxon>
        <taxon>Clitoria</taxon>
    </lineage>
</organism>
<dbReference type="InterPro" id="IPR011043">
    <property type="entry name" value="Gal_Oxase/kelch_b-propeller"/>
</dbReference>
<proteinExistence type="predicted"/>
<gene>
    <name evidence="1" type="ORF">RJT34_10982</name>
</gene>
<keyword evidence="2" id="KW-1185">Reference proteome</keyword>
<dbReference type="EMBL" id="JAYKXN010000003">
    <property type="protein sequence ID" value="KAK7300146.1"/>
    <property type="molecule type" value="Genomic_DNA"/>
</dbReference>
<evidence type="ECO:0000313" key="2">
    <source>
        <dbReference type="Proteomes" id="UP001359559"/>
    </source>
</evidence>